<dbReference type="PANTHER" id="PTHR31827">
    <property type="entry name" value="EMB|CAB89363.1"/>
    <property type="match status" value="1"/>
</dbReference>
<evidence type="ECO:0000313" key="2">
    <source>
        <dbReference type="Proteomes" id="UP000243579"/>
    </source>
</evidence>
<dbReference type="OrthoDB" id="65712at2759"/>
<dbReference type="PANTHER" id="PTHR31827:SF1">
    <property type="entry name" value="EMB|CAB89363.1"/>
    <property type="match status" value="1"/>
</dbReference>
<sequence>MDDQAPLTKCAYDDCDRFAKENKLCLTHHRWMRRYLSTAYLEETAPKVLDPKIQRMNPNRKCKADQCWSYARTGGFCTLHGGGRKCKVRGCATASQTGGYCRAHGGGSKCRQPHCADFARLRGLCLAHNLEAEHQGLYPASA</sequence>
<dbReference type="AlphaFoldDB" id="A0A1V9YD35"/>
<reference evidence="1 2" key="1">
    <citation type="journal article" date="2014" name="Genome Biol. Evol.">
        <title>The secreted proteins of Achlya hypogyna and Thraustotheca clavata identify the ancestral oomycete secretome and reveal gene acquisitions by horizontal gene transfer.</title>
        <authorList>
            <person name="Misner I."/>
            <person name="Blouin N."/>
            <person name="Leonard G."/>
            <person name="Richards T.A."/>
            <person name="Lane C.E."/>
        </authorList>
    </citation>
    <scope>NUCLEOTIDE SEQUENCE [LARGE SCALE GENOMIC DNA]</scope>
    <source>
        <strain evidence="1 2">ATCC 48635</strain>
    </source>
</reference>
<gene>
    <name evidence="1" type="ORF">ACHHYP_14431</name>
</gene>
<accession>A0A1V9YD35</accession>
<protein>
    <submittedName>
        <fullName evidence="1">Uncharacterized protein</fullName>
    </submittedName>
</protein>
<proteinExistence type="predicted"/>
<keyword evidence="2" id="KW-1185">Reference proteome</keyword>
<comment type="caution">
    <text evidence="1">The sequence shown here is derived from an EMBL/GenBank/DDBJ whole genome shotgun (WGS) entry which is preliminary data.</text>
</comment>
<organism evidence="1 2">
    <name type="scientific">Achlya hypogyna</name>
    <name type="common">Oomycete</name>
    <name type="synonym">Protoachlya hypogyna</name>
    <dbReference type="NCBI Taxonomy" id="1202772"/>
    <lineage>
        <taxon>Eukaryota</taxon>
        <taxon>Sar</taxon>
        <taxon>Stramenopiles</taxon>
        <taxon>Oomycota</taxon>
        <taxon>Saprolegniomycetes</taxon>
        <taxon>Saprolegniales</taxon>
        <taxon>Achlyaceae</taxon>
        <taxon>Achlya</taxon>
    </lineage>
</organism>
<dbReference type="Proteomes" id="UP000243579">
    <property type="component" value="Unassembled WGS sequence"/>
</dbReference>
<dbReference type="STRING" id="1202772.A0A1V9YD35"/>
<evidence type="ECO:0000313" key="1">
    <source>
        <dbReference type="EMBL" id="OQR83663.1"/>
    </source>
</evidence>
<dbReference type="EMBL" id="JNBR01002127">
    <property type="protein sequence ID" value="OQR83663.1"/>
    <property type="molecule type" value="Genomic_DNA"/>
</dbReference>
<name>A0A1V9YD35_ACHHY</name>